<feature type="transmembrane region" description="Helical" evidence="1">
    <location>
        <begin position="12"/>
        <end position="32"/>
    </location>
</feature>
<reference evidence="2 5" key="2">
    <citation type="journal article" date="2014" name="BMC Genomics">
        <title>An improved genome release (version Mt4.0) for the model legume Medicago truncatula.</title>
        <authorList>
            <person name="Tang H."/>
            <person name="Krishnakumar V."/>
            <person name="Bidwell S."/>
            <person name="Rosen B."/>
            <person name="Chan A."/>
            <person name="Zhou S."/>
            <person name="Gentzbittel L."/>
            <person name="Childs K.L."/>
            <person name="Yandell M."/>
            <person name="Gundlach H."/>
            <person name="Mayer K.F."/>
            <person name="Schwartz D.C."/>
            <person name="Town C.D."/>
        </authorList>
    </citation>
    <scope>GENOME REANNOTATION</scope>
    <source>
        <strain evidence="4 5">cv. Jemalong A17</strain>
    </source>
</reference>
<name>G7IKJ5_MEDTR</name>
<evidence type="ECO:0000313" key="2">
    <source>
        <dbReference type="EMBL" id="AES67265.1"/>
    </source>
</evidence>
<dbReference type="InterPro" id="IPR055301">
    <property type="entry name" value="Lea14-like_2"/>
</dbReference>
<keyword evidence="1" id="KW-0812">Transmembrane</keyword>
<evidence type="ECO:0000256" key="1">
    <source>
        <dbReference type="SAM" id="Phobius"/>
    </source>
</evidence>
<keyword evidence="1" id="KW-0472">Membrane</keyword>
<dbReference type="AlphaFoldDB" id="G7IKJ5"/>
<evidence type="ECO:0000313" key="4">
    <source>
        <dbReference type="EnsemblPlants" id="AES67265"/>
    </source>
</evidence>
<reference evidence="3" key="4">
    <citation type="journal article" date="2018" name="Nat. Plants">
        <title>Whole-genome landscape of Medicago truncatula symbiotic genes.</title>
        <authorList>
            <person name="Pecrix Y."/>
            <person name="Gamas P."/>
            <person name="Carrere S."/>
        </authorList>
    </citation>
    <scope>NUCLEOTIDE SEQUENCE</scope>
    <source>
        <tissue evidence="3">Leaves</tissue>
    </source>
</reference>
<gene>
    <name evidence="4" type="primary">11419066</name>
    <name evidence="2" type="ordered locus">MTR_2g088680</name>
    <name evidence="3" type="ORF">MtrunA17_Chr2g0322791</name>
</gene>
<reference evidence="2 5" key="1">
    <citation type="journal article" date="2011" name="Nature">
        <title>The Medicago genome provides insight into the evolution of rhizobial symbioses.</title>
        <authorList>
            <person name="Young N.D."/>
            <person name="Debelle F."/>
            <person name="Oldroyd G.E."/>
            <person name="Geurts R."/>
            <person name="Cannon S.B."/>
            <person name="Udvardi M.K."/>
            <person name="Benedito V.A."/>
            <person name="Mayer K.F."/>
            <person name="Gouzy J."/>
            <person name="Schoof H."/>
            <person name="Van de Peer Y."/>
            <person name="Proost S."/>
            <person name="Cook D.R."/>
            <person name="Meyers B.C."/>
            <person name="Spannagl M."/>
            <person name="Cheung F."/>
            <person name="De Mita S."/>
            <person name="Krishnakumar V."/>
            <person name="Gundlach H."/>
            <person name="Zhou S."/>
            <person name="Mudge J."/>
            <person name="Bharti A.K."/>
            <person name="Murray J.D."/>
            <person name="Naoumkina M.A."/>
            <person name="Rosen B."/>
            <person name="Silverstein K.A."/>
            <person name="Tang H."/>
            <person name="Rombauts S."/>
            <person name="Zhao P.X."/>
            <person name="Zhou P."/>
            <person name="Barbe V."/>
            <person name="Bardou P."/>
            <person name="Bechner M."/>
            <person name="Bellec A."/>
            <person name="Berger A."/>
            <person name="Berges H."/>
            <person name="Bidwell S."/>
            <person name="Bisseling T."/>
            <person name="Choisne N."/>
            <person name="Couloux A."/>
            <person name="Denny R."/>
            <person name="Deshpande S."/>
            <person name="Dai X."/>
            <person name="Doyle J.J."/>
            <person name="Dudez A.M."/>
            <person name="Farmer A.D."/>
            <person name="Fouteau S."/>
            <person name="Franken C."/>
            <person name="Gibelin C."/>
            <person name="Gish J."/>
            <person name="Goldstein S."/>
            <person name="Gonzalez A.J."/>
            <person name="Green P.J."/>
            <person name="Hallab A."/>
            <person name="Hartog M."/>
            <person name="Hua A."/>
            <person name="Humphray S.J."/>
            <person name="Jeong D.H."/>
            <person name="Jing Y."/>
            <person name="Jocker A."/>
            <person name="Kenton S.M."/>
            <person name="Kim D.J."/>
            <person name="Klee K."/>
            <person name="Lai H."/>
            <person name="Lang C."/>
            <person name="Lin S."/>
            <person name="Macmil S.L."/>
            <person name="Magdelenat G."/>
            <person name="Matthews L."/>
            <person name="McCorrison J."/>
            <person name="Monaghan E.L."/>
            <person name="Mun J.H."/>
            <person name="Najar F.Z."/>
            <person name="Nicholson C."/>
            <person name="Noirot C."/>
            <person name="O'Bleness M."/>
            <person name="Paule C.R."/>
            <person name="Poulain J."/>
            <person name="Prion F."/>
            <person name="Qin B."/>
            <person name="Qu C."/>
            <person name="Retzel E.F."/>
            <person name="Riddle C."/>
            <person name="Sallet E."/>
            <person name="Samain S."/>
            <person name="Samson N."/>
            <person name="Sanders I."/>
            <person name="Saurat O."/>
            <person name="Scarpelli C."/>
            <person name="Schiex T."/>
            <person name="Segurens B."/>
            <person name="Severin A.J."/>
            <person name="Sherrier D.J."/>
            <person name="Shi R."/>
            <person name="Sims S."/>
            <person name="Singer S.R."/>
            <person name="Sinharoy S."/>
            <person name="Sterck L."/>
            <person name="Viollet A."/>
            <person name="Wang B.B."/>
            <person name="Wang K."/>
            <person name="Wang M."/>
            <person name="Wang X."/>
            <person name="Warfsmann J."/>
            <person name="Weissenbach J."/>
            <person name="White D.D."/>
            <person name="White J.D."/>
            <person name="Wiley G.B."/>
            <person name="Wincker P."/>
            <person name="Xing Y."/>
            <person name="Yang L."/>
            <person name="Yao Z."/>
            <person name="Ying F."/>
            <person name="Zhai J."/>
            <person name="Zhou L."/>
            <person name="Zuber A."/>
            <person name="Denarie J."/>
            <person name="Dixon R.A."/>
            <person name="May G.D."/>
            <person name="Schwartz D.C."/>
            <person name="Rogers J."/>
            <person name="Quetier F."/>
            <person name="Town C.D."/>
            <person name="Roe B.A."/>
        </authorList>
    </citation>
    <scope>NUCLEOTIDE SEQUENCE [LARGE SCALE GENOMIC DNA]</scope>
    <source>
        <strain evidence="2">A17</strain>
        <strain evidence="4 5">cv. Jemalong A17</strain>
    </source>
</reference>
<accession>G7IKJ5</accession>
<dbReference type="Proteomes" id="UP000002051">
    <property type="component" value="Chromosome 2"/>
</dbReference>
<organism evidence="2 5">
    <name type="scientific">Medicago truncatula</name>
    <name type="common">Barrel medic</name>
    <name type="synonym">Medicago tribuloides</name>
    <dbReference type="NCBI Taxonomy" id="3880"/>
    <lineage>
        <taxon>Eukaryota</taxon>
        <taxon>Viridiplantae</taxon>
        <taxon>Streptophyta</taxon>
        <taxon>Embryophyta</taxon>
        <taxon>Tracheophyta</taxon>
        <taxon>Spermatophyta</taxon>
        <taxon>Magnoliopsida</taxon>
        <taxon>eudicotyledons</taxon>
        <taxon>Gunneridae</taxon>
        <taxon>Pentapetalae</taxon>
        <taxon>rosids</taxon>
        <taxon>fabids</taxon>
        <taxon>Fabales</taxon>
        <taxon>Fabaceae</taxon>
        <taxon>Papilionoideae</taxon>
        <taxon>50 kb inversion clade</taxon>
        <taxon>NPAAA clade</taxon>
        <taxon>Hologalegina</taxon>
        <taxon>IRL clade</taxon>
        <taxon>Trifolieae</taxon>
        <taxon>Medicago</taxon>
    </lineage>
</organism>
<evidence type="ECO:0000313" key="5">
    <source>
        <dbReference type="Proteomes" id="UP000002051"/>
    </source>
</evidence>
<dbReference type="EnsemblPlants" id="AES67265">
    <property type="protein sequence ID" value="AES67265"/>
    <property type="gene ID" value="MTR_2g088680"/>
</dbReference>
<reference evidence="4" key="3">
    <citation type="submission" date="2015-04" db="UniProtKB">
        <authorList>
            <consortium name="EnsemblPlants"/>
        </authorList>
    </citation>
    <scope>IDENTIFICATION</scope>
    <source>
        <strain evidence="4">cv. Jemalong A17</strain>
    </source>
</reference>
<evidence type="ECO:0000313" key="3">
    <source>
        <dbReference type="EMBL" id="RHN75578.1"/>
    </source>
</evidence>
<dbReference type="EMBL" id="PSQE01000002">
    <property type="protein sequence ID" value="RHN75578.1"/>
    <property type="molecule type" value="Genomic_DNA"/>
</dbReference>
<dbReference type="OMA" id="RIDSKCK"/>
<proteinExistence type="predicted"/>
<dbReference type="STRING" id="3880.G7IKJ5"/>
<dbReference type="eggNOG" id="ENOG502S1F9">
    <property type="taxonomic scope" value="Eukaryota"/>
</dbReference>
<protein>
    <submittedName>
        <fullName evidence="2">Late embryogenesis abundant hydroxyproline-rich glycoprotein</fullName>
    </submittedName>
</protein>
<keyword evidence="1" id="KW-1133">Transmembrane helix</keyword>
<dbReference type="PANTHER" id="PTHR31852">
    <property type="entry name" value="LATE EMBRYOGENESIS ABUNDANT (LEA) HYDROXYPROLINE-RICH GLYCOPROTEIN FAMILY"/>
    <property type="match status" value="1"/>
</dbReference>
<dbReference type="Proteomes" id="UP000265566">
    <property type="component" value="Chromosome 2"/>
</dbReference>
<sequence>MAKSRLKICLSVSAMLFIIVSIVTIALIFTVFKPKDPNIVVHVEPVDLLSPDMPIIMNISTLVTIGNPNFGSFEFKKSYSYVTYHDTVVGTVPIESQLVPAHSEINVSTYTLMTVNKLINNPDFWKEVVPGYKFTLISKAEFPGKVIVLKYIKLKGTAYNTCNITVNMAPGSHDVKSICNSQIKIH</sequence>
<keyword evidence="5" id="KW-1185">Reference proteome</keyword>
<dbReference type="PaxDb" id="3880-AES67265"/>
<dbReference type="EMBL" id="CM001218">
    <property type="protein sequence ID" value="AES67265.1"/>
    <property type="molecule type" value="Genomic_DNA"/>
</dbReference>
<dbReference type="HOGENOM" id="CLU_050605_4_1_1"/>
<dbReference type="Gramene" id="rna11807">
    <property type="protein sequence ID" value="RHN75578.1"/>
    <property type="gene ID" value="gene11807"/>
</dbReference>